<dbReference type="EMBL" id="PFWU01000017">
    <property type="protein sequence ID" value="PJA45875.1"/>
    <property type="molecule type" value="Genomic_DNA"/>
</dbReference>
<sequence>MKLIDSHCHVHFNAYRDDMDDVIRRTLDKGVFMITVGTQKDTSAAGLKVAEEYEGLWATVGLHPNHTVEQTFWDNDELAPEEQATPKIKTRSEDFDYDFYKQLASHPKCVGIGETGLDWYRIPEDADLEQVKEKQHRIVRAQFDLATEMNLPVVIHCRDAYEEQADLVKEYLDAGKLPAGGVVHCFTGTKEEAMRFVALGFYISFSGIVTFPARSKERNKDGLSPLQEAAQAVPLDHLLVETDSPYLTPEPHRGERNEPWHVVRVAEKIAELRGIPLQEVVDHTVVNTRKVFNI</sequence>
<evidence type="ECO:0000313" key="3">
    <source>
        <dbReference type="EMBL" id="PJA45875.1"/>
    </source>
</evidence>
<accession>A0A2M7XDF3</accession>
<dbReference type="AlphaFoldDB" id="A0A2M7XDF3"/>
<name>A0A2M7XDF3_9BACT</name>
<evidence type="ECO:0000256" key="2">
    <source>
        <dbReference type="PIRSR" id="PIRSR005902-1"/>
    </source>
</evidence>
<protein>
    <submittedName>
        <fullName evidence="3">Hydrolase TatD</fullName>
    </submittedName>
</protein>
<dbReference type="GO" id="GO:0005829">
    <property type="term" value="C:cytosol"/>
    <property type="evidence" value="ECO:0007669"/>
    <property type="project" value="TreeGrafter"/>
</dbReference>
<dbReference type="InterPro" id="IPR001130">
    <property type="entry name" value="TatD-like"/>
</dbReference>
<dbReference type="PANTHER" id="PTHR46124:SF2">
    <property type="entry name" value="D-AMINOACYL-TRNA DEACYLASE"/>
    <property type="match status" value="1"/>
</dbReference>
<dbReference type="PANTHER" id="PTHR46124">
    <property type="entry name" value="D-AMINOACYL-TRNA DEACYLASE"/>
    <property type="match status" value="1"/>
</dbReference>
<dbReference type="PROSITE" id="PS01090">
    <property type="entry name" value="TATD_2"/>
    <property type="match status" value="1"/>
</dbReference>
<dbReference type="Proteomes" id="UP000229385">
    <property type="component" value="Unassembled WGS sequence"/>
</dbReference>
<feature type="binding site" evidence="2">
    <location>
        <position position="243"/>
    </location>
    <ligand>
        <name>a divalent metal cation</name>
        <dbReference type="ChEBI" id="CHEBI:60240"/>
        <label>1</label>
    </ligand>
</feature>
<keyword evidence="2" id="KW-0479">Metal-binding</keyword>
<gene>
    <name evidence="3" type="ORF">CO174_01410</name>
</gene>
<dbReference type="Gene3D" id="3.20.20.140">
    <property type="entry name" value="Metal-dependent hydrolases"/>
    <property type="match status" value="1"/>
</dbReference>
<dbReference type="Pfam" id="PF01026">
    <property type="entry name" value="TatD_DNase"/>
    <property type="match status" value="1"/>
</dbReference>
<evidence type="ECO:0000313" key="4">
    <source>
        <dbReference type="Proteomes" id="UP000229385"/>
    </source>
</evidence>
<proteinExistence type="predicted"/>
<dbReference type="CDD" id="cd01310">
    <property type="entry name" value="TatD_DNAse"/>
    <property type="match status" value="1"/>
</dbReference>
<reference evidence="4" key="1">
    <citation type="submission" date="2017-09" db="EMBL/GenBank/DDBJ databases">
        <title>Depth-based differentiation of microbial function through sediment-hosted aquifers and enrichment of novel symbionts in the deep terrestrial subsurface.</title>
        <authorList>
            <person name="Probst A.J."/>
            <person name="Ladd B."/>
            <person name="Jarett J.K."/>
            <person name="Geller-Mcgrath D.E."/>
            <person name="Sieber C.M.K."/>
            <person name="Emerson J.B."/>
            <person name="Anantharaman K."/>
            <person name="Thomas B.C."/>
            <person name="Malmstrom R."/>
            <person name="Stieglmeier M."/>
            <person name="Klingl A."/>
            <person name="Woyke T."/>
            <person name="Ryan C.M."/>
            <person name="Banfield J.F."/>
        </authorList>
    </citation>
    <scope>NUCLEOTIDE SEQUENCE [LARGE SCALE GENOMIC DNA]</scope>
</reference>
<feature type="binding site" evidence="2">
    <location>
        <position position="7"/>
    </location>
    <ligand>
        <name>a divalent metal cation</name>
        <dbReference type="ChEBI" id="CHEBI:60240"/>
        <label>1</label>
    </ligand>
</feature>
<feature type="binding site" evidence="2">
    <location>
        <position position="156"/>
    </location>
    <ligand>
        <name>a divalent metal cation</name>
        <dbReference type="ChEBI" id="CHEBI:60240"/>
        <label>2</label>
    </ligand>
</feature>
<dbReference type="GO" id="GO:0016788">
    <property type="term" value="F:hydrolase activity, acting on ester bonds"/>
    <property type="evidence" value="ECO:0007669"/>
    <property type="project" value="InterPro"/>
</dbReference>
<feature type="binding site" evidence="2">
    <location>
        <position position="114"/>
    </location>
    <ligand>
        <name>a divalent metal cation</name>
        <dbReference type="ChEBI" id="CHEBI:60240"/>
        <label>1</label>
    </ligand>
</feature>
<comment type="caution">
    <text evidence="3">The sequence shown here is derived from an EMBL/GenBank/DDBJ whole genome shotgun (WGS) entry which is preliminary data.</text>
</comment>
<dbReference type="InterPro" id="IPR032466">
    <property type="entry name" value="Metal_Hydrolase"/>
</dbReference>
<feature type="binding site" evidence="2">
    <location>
        <position position="184"/>
    </location>
    <ligand>
        <name>a divalent metal cation</name>
        <dbReference type="ChEBI" id="CHEBI:60240"/>
        <label>2</label>
    </ligand>
</feature>
<dbReference type="GO" id="GO:0046872">
    <property type="term" value="F:metal ion binding"/>
    <property type="evidence" value="ECO:0007669"/>
    <property type="project" value="UniProtKB-KW"/>
</dbReference>
<feature type="binding site" evidence="2">
    <location>
        <position position="9"/>
    </location>
    <ligand>
        <name>a divalent metal cation</name>
        <dbReference type="ChEBI" id="CHEBI:60240"/>
        <label>1</label>
    </ligand>
</feature>
<dbReference type="PIRSF" id="PIRSF005902">
    <property type="entry name" value="DNase_TatD"/>
    <property type="match status" value="1"/>
</dbReference>
<dbReference type="InterPro" id="IPR018228">
    <property type="entry name" value="DNase_TatD-rel_CS"/>
</dbReference>
<evidence type="ECO:0000256" key="1">
    <source>
        <dbReference type="ARBA" id="ARBA00022801"/>
    </source>
</evidence>
<organism evidence="3 4">
    <name type="scientific">Candidatus Uhrbacteria bacterium CG_4_9_14_3_um_filter_50_9</name>
    <dbReference type="NCBI Taxonomy" id="1975035"/>
    <lineage>
        <taxon>Bacteria</taxon>
        <taxon>Candidatus Uhriibacteriota</taxon>
    </lineage>
</organism>
<dbReference type="SUPFAM" id="SSF51556">
    <property type="entry name" value="Metallo-dependent hydrolases"/>
    <property type="match status" value="1"/>
</dbReference>
<keyword evidence="1 3" id="KW-0378">Hydrolase</keyword>
<dbReference type="PROSITE" id="PS01091">
    <property type="entry name" value="TATD_3"/>
    <property type="match status" value="1"/>
</dbReference>